<dbReference type="Proteomes" id="UP001565368">
    <property type="component" value="Unassembled WGS sequence"/>
</dbReference>
<reference evidence="1 2" key="1">
    <citation type="submission" date="2023-08" db="EMBL/GenBank/DDBJ databases">
        <title>Annotated Genome Sequence of Vanrija albida AlHP1.</title>
        <authorList>
            <person name="Herzog R."/>
        </authorList>
    </citation>
    <scope>NUCLEOTIDE SEQUENCE [LARGE SCALE GENOMIC DNA]</scope>
    <source>
        <strain evidence="1 2">AlHP1</strain>
    </source>
</reference>
<evidence type="ECO:0000313" key="2">
    <source>
        <dbReference type="Proteomes" id="UP001565368"/>
    </source>
</evidence>
<proteinExistence type="predicted"/>
<dbReference type="GeneID" id="95988642"/>
<evidence type="ECO:0000313" key="1">
    <source>
        <dbReference type="EMBL" id="KAL1405919.1"/>
    </source>
</evidence>
<sequence length="71" mass="7994">MDRYDDTLRTLAHDRRMVMVRLARLDQQLEGEGAADAAGQAERAHLAAALGMLERQVQQVHAVRRARRAAE</sequence>
<name>A0ABR3PU10_9TREE</name>
<protein>
    <submittedName>
        <fullName evidence="1">Uncharacterized protein</fullName>
    </submittedName>
</protein>
<dbReference type="EMBL" id="JBBXJM010000006">
    <property type="protein sequence ID" value="KAL1405919.1"/>
    <property type="molecule type" value="Genomic_DNA"/>
</dbReference>
<organism evidence="1 2">
    <name type="scientific">Vanrija albida</name>
    <dbReference type="NCBI Taxonomy" id="181172"/>
    <lineage>
        <taxon>Eukaryota</taxon>
        <taxon>Fungi</taxon>
        <taxon>Dikarya</taxon>
        <taxon>Basidiomycota</taxon>
        <taxon>Agaricomycotina</taxon>
        <taxon>Tremellomycetes</taxon>
        <taxon>Trichosporonales</taxon>
        <taxon>Trichosporonaceae</taxon>
        <taxon>Vanrija</taxon>
    </lineage>
</organism>
<dbReference type="RefSeq" id="XP_069205863.1">
    <property type="nucleotide sequence ID" value="XM_069356022.1"/>
</dbReference>
<comment type="caution">
    <text evidence="1">The sequence shown here is derived from an EMBL/GenBank/DDBJ whole genome shotgun (WGS) entry which is preliminary data.</text>
</comment>
<keyword evidence="2" id="KW-1185">Reference proteome</keyword>
<accession>A0ABR3PU10</accession>
<gene>
    <name evidence="1" type="ORF">Q8F55_007599</name>
</gene>